<evidence type="ECO:0000256" key="5">
    <source>
        <dbReference type="ARBA" id="ARBA00022840"/>
    </source>
</evidence>
<dbReference type="GO" id="GO:0006529">
    <property type="term" value="P:asparagine biosynthetic process"/>
    <property type="evidence" value="ECO:0007669"/>
    <property type="project" value="UniProtKB-KW"/>
</dbReference>
<dbReference type="STRING" id="1798383.A3D78_01210"/>
<dbReference type="PANTHER" id="PTHR43284:SF1">
    <property type="entry name" value="ASPARAGINE SYNTHETASE"/>
    <property type="match status" value="1"/>
</dbReference>
<dbReference type="InterPro" id="IPR029055">
    <property type="entry name" value="Ntn_hydrolases_N"/>
</dbReference>
<gene>
    <name evidence="11" type="ORF">A3D78_01210</name>
</gene>
<evidence type="ECO:0000313" key="11">
    <source>
        <dbReference type="EMBL" id="OGG15945.1"/>
    </source>
</evidence>
<feature type="binding site" evidence="9">
    <location>
        <position position="100"/>
    </location>
    <ligand>
        <name>L-glutamine</name>
        <dbReference type="ChEBI" id="CHEBI:58359"/>
    </ligand>
</feature>
<evidence type="ECO:0000256" key="8">
    <source>
        <dbReference type="PIRSR" id="PIRSR001589-1"/>
    </source>
</evidence>
<evidence type="ECO:0000256" key="4">
    <source>
        <dbReference type="ARBA" id="ARBA00022741"/>
    </source>
</evidence>
<dbReference type="Pfam" id="PF13537">
    <property type="entry name" value="GATase_7"/>
    <property type="match status" value="1"/>
</dbReference>
<reference evidence="11 12" key="1">
    <citation type="journal article" date="2016" name="Nat. Commun.">
        <title>Thousands of microbial genomes shed light on interconnected biogeochemical processes in an aquifer system.</title>
        <authorList>
            <person name="Anantharaman K."/>
            <person name="Brown C.T."/>
            <person name="Hug L.A."/>
            <person name="Sharon I."/>
            <person name="Castelle C.J."/>
            <person name="Probst A.J."/>
            <person name="Thomas B.C."/>
            <person name="Singh A."/>
            <person name="Wilkins M.J."/>
            <person name="Karaoz U."/>
            <person name="Brodie E.L."/>
            <person name="Williams K.H."/>
            <person name="Hubbard S.S."/>
            <person name="Banfield J.F."/>
        </authorList>
    </citation>
    <scope>NUCLEOTIDE SEQUENCE [LARGE SCALE GENOMIC DNA]</scope>
</reference>
<evidence type="ECO:0000313" key="12">
    <source>
        <dbReference type="Proteomes" id="UP000176253"/>
    </source>
</evidence>
<dbReference type="Pfam" id="PF00733">
    <property type="entry name" value="Asn_synthase"/>
    <property type="match status" value="1"/>
</dbReference>
<evidence type="ECO:0000256" key="6">
    <source>
        <dbReference type="ARBA" id="ARBA00022962"/>
    </source>
</evidence>
<dbReference type="PANTHER" id="PTHR43284">
    <property type="entry name" value="ASPARAGINE SYNTHETASE (GLUTAMINE-HYDROLYZING)"/>
    <property type="match status" value="1"/>
</dbReference>
<keyword evidence="6 8" id="KW-0315">Glutamine amidotransferase</keyword>
<protein>
    <recommendedName>
        <fullName evidence="3">asparagine synthase (glutamine-hydrolyzing)</fullName>
        <ecNumber evidence="3">6.3.5.4</ecNumber>
    </recommendedName>
</protein>
<dbReference type="NCBIfam" id="TIGR01536">
    <property type="entry name" value="asn_synth_AEB"/>
    <property type="match status" value="1"/>
</dbReference>
<dbReference type="PIRSF" id="PIRSF001589">
    <property type="entry name" value="Asn_synthetase_glu-h"/>
    <property type="match status" value="1"/>
</dbReference>
<organism evidence="11 12">
    <name type="scientific">Candidatus Gottesmanbacteria bacterium RIFCSPHIGHO2_02_FULL_39_14</name>
    <dbReference type="NCBI Taxonomy" id="1798383"/>
    <lineage>
        <taxon>Bacteria</taxon>
        <taxon>Candidatus Gottesmaniibacteriota</taxon>
    </lineage>
</organism>
<keyword evidence="8" id="KW-0061">Asparagine biosynthesis</keyword>
<dbReference type="InterPro" id="IPR017932">
    <property type="entry name" value="GATase_2_dom"/>
</dbReference>
<proteinExistence type="inferred from homology"/>
<comment type="caution">
    <text evidence="11">The sequence shown here is derived from an EMBL/GenBank/DDBJ whole genome shotgun (WGS) entry which is preliminary data.</text>
</comment>
<dbReference type="Proteomes" id="UP000176253">
    <property type="component" value="Unassembled WGS sequence"/>
</dbReference>
<feature type="binding site" evidence="9">
    <location>
        <begin position="361"/>
        <end position="362"/>
    </location>
    <ligand>
        <name>ATP</name>
        <dbReference type="ChEBI" id="CHEBI:30616"/>
    </ligand>
</feature>
<dbReference type="SUPFAM" id="SSF52402">
    <property type="entry name" value="Adenine nucleotide alpha hydrolases-like"/>
    <property type="match status" value="1"/>
</dbReference>
<dbReference type="InterPro" id="IPR006426">
    <property type="entry name" value="Asn_synth_AEB"/>
</dbReference>
<dbReference type="InterPro" id="IPR014729">
    <property type="entry name" value="Rossmann-like_a/b/a_fold"/>
</dbReference>
<evidence type="ECO:0000256" key="7">
    <source>
        <dbReference type="ARBA" id="ARBA00048741"/>
    </source>
</evidence>
<dbReference type="PROSITE" id="PS51278">
    <property type="entry name" value="GATASE_TYPE_2"/>
    <property type="match status" value="1"/>
</dbReference>
<evidence type="ECO:0000256" key="9">
    <source>
        <dbReference type="PIRSR" id="PIRSR001589-2"/>
    </source>
</evidence>
<dbReference type="CDD" id="cd00712">
    <property type="entry name" value="AsnB"/>
    <property type="match status" value="1"/>
</dbReference>
<dbReference type="SUPFAM" id="SSF56235">
    <property type="entry name" value="N-terminal nucleophile aminohydrolases (Ntn hydrolases)"/>
    <property type="match status" value="1"/>
</dbReference>
<evidence type="ECO:0000256" key="2">
    <source>
        <dbReference type="ARBA" id="ARBA00005752"/>
    </source>
</evidence>
<dbReference type="Gene3D" id="3.40.50.620">
    <property type="entry name" value="HUPs"/>
    <property type="match status" value="1"/>
</dbReference>
<dbReference type="InterPro" id="IPR033738">
    <property type="entry name" value="AsnB_N"/>
</dbReference>
<feature type="domain" description="Glutamine amidotransferase type-2" evidence="10">
    <location>
        <begin position="2"/>
        <end position="213"/>
    </location>
</feature>
<keyword evidence="5 9" id="KW-0067">ATP-binding</keyword>
<evidence type="ECO:0000259" key="10">
    <source>
        <dbReference type="PROSITE" id="PS51278"/>
    </source>
</evidence>
<dbReference type="CDD" id="cd01991">
    <property type="entry name" value="Asn_synthase_B_C"/>
    <property type="match status" value="1"/>
</dbReference>
<keyword evidence="4 9" id="KW-0547">Nucleotide-binding</keyword>
<comment type="catalytic activity">
    <reaction evidence="7">
        <text>L-aspartate + L-glutamine + ATP + H2O = L-asparagine + L-glutamate + AMP + diphosphate + H(+)</text>
        <dbReference type="Rhea" id="RHEA:12228"/>
        <dbReference type="ChEBI" id="CHEBI:15377"/>
        <dbReference type="ChEBI" id="CHEBI:15378"/>
        <dbReference type="ChEBI" id="CHEBI:29985"/>
        <dbReference type="ChEBI" id="CHEBI:29991"/>
        <dbReference type="ChEBI" id="CHEBI:30616"/>
        <dbReference type="ChEBI" id="CHEBI:33019"/>
        <dbReference type="ChEBI" id="CHEBI:58048"/>
        <dbReference type="ChEBI" id="CHEBI:58359"/>
        <dbReference type="ChEBI" id="CHEBI:456215"/>
        <dbReference type="EC" id="6.3.5.4"/>
    </reaction>
</comment>
<dbReference type="Gene3D" id="3.60.20.10">
    <property type="entry name" value="Glutamine Phosphoribosylpyrophosphate, subunit 1, domain 1"/>
    <property type="match status" value="1"/>
</dbReference>
<sequence>MCGIAGIYDLNKQNINRKVLHRMDEVLVHRGPDGHGEMIDKNIGLANRRLAIIDPSPLGSQPMASPDSNYWITFNGEIFNFQEIKNGLLNVGCTFNTNTDTEVVLNSFIKYKEDCLRNFIGHFAFAVFDKRKNSLFLARDHLGVNPLYYAVSDGIFLFASEVKSILASGLVKREIDRQTLYHYLSTFSIYQPATIFSSIKSLLPGSYMTVEKGNIKVKKYWHVPDSSSNIIDSFSDAQEKLEKLLVTSVKYATVADVPVAAFLSGGIDSSTVVALMAQNTGKKVKTYSLFDPQGADFDERKYSRIIARKFNTDHTEFTLNDKDILQGFSDFIYYLDQPNGEALETYFLSYVIAKDVKVALSGLGGDELFAGYHGIIYSTRLLSRLYRYLPEVTKNAFLSLIKIMPISSDFKKTLSLSSKFLNLSTPLEKRLFFYFVYSQAEKKNLFSPDFLNSSRNLNTADLLSSVYRSAKFSNDQINGIAYLDLNSYTRDNLLLPSNIAGMAHSLEIRMPLLDRRLVEFSFCLPEEFKIHNGISKYIFRQTVKKWLPEVILSHKKTGFGLPRIKYMKGVLKPLILDALSEKSVSQRGIFNHRFVKQVVTDFYHADSGKMLWTEHLRIWTLFIFEMWARRYLD</sequence>
<dbReference type="EMBL" id="MFJM01000063">
    <property type="protein sequence ID" value="OGG15945.1"/>
    <property type="molecule type" value="Genomic_DNA"/>
</dbReference>
<name>A0A1F5ZUD7_9BACT</name>
<accession>A0A1F5ZUD7</accession>
<dbReference type="InterPro" id="IPR051786">
    <property type="entry name" value="ASN_synthetase/amidase"/>
</dbReference>
<dbReference type="GO" id="GO:0004066">
    <property type="term" value="F:asparagine synthase (glutamine-hydrolyzing) activity"/>
    <property type="evidence" value="ECO:0007669"/>
    <property type="project" value="UniProtKB-EC"/>
</dbReference>
<feature type="active site" description="For GATase activity" evidence="8">
    <location>
        <position position="2"/>
    </location>
</feature>
<dbReference type="InterPro" id="IPR001962">
    <property type="entry name" value="Asn_synthase"/>
</dbReference>
<evidence type="ECO:0000256" key="3">
    <source>
        <dbReference type="ARBA" id="ARBA00012737"/>
    </source>
</evidence>
<dbReference type="EC" id="6.3.5.4" evidence="3"/>
<comment type="similarity">
    <text evidence="2">Belongs to the asparagine synthetase family.</text>
</comment>
<dbReference type="AlphaFoldDB" id="A0A1F5ZUD7"/>
<evidence type="ECO:0000256" key="1">
    <source>
        <dbReference type="ARBA" id="ARBA00005187"/>
    </source>
</evidence>
<keyword evidence="8" id="KW-0028">Amino-acid biosynthesis</keyword>
<comment type="pathway">
    <text evidence="1">Amino-acid biosynthesis; L-asparagine biosynthesis; L-asparagine from L-aspartate (L-Gln route): step 1/1.</text>
</comment>
<dbReference type="GO" id="GO:0005829">
    <property type="term" value="C:cytosol"/>
    <property type="evidence" value="ECO:0007669"/>
    <property type="project" value="TreeGrafter"/>
</dbReference>
<dbReference type="GO" id="GO:0005524">
    <property type="term" value="F:ATP binding"/>
    <property type="evidence" value="ECO:0007669"/>
    <property type="project" value="UniProtKB-KW"/>
</dbReference>